<protein>
    <submittedName>
        <fullName evidence="1">Uncharacterized protein</fullName>
    </submittedName>
</protein>
<accession>A0A7W7NZ06</accession>
<evidence type="ECO:0000313" key="1">
    <source>
        <dbReference type="EMBL" id="MBB4862253.1"/>
    </source>
</evidence>
<comment type="caution">
    <text evidence="1">The sequence shown here is derived from an EMBL/GenBank/DDBJ whole genome shotgun (WGS) entry which is preliminary data.</text>
</comment>
<name>A0A7W7NZ06_PSENT</name>
<evidence type="ECO:0000313" key="2">
    <source>
        <dbReference type="Proteomes" id="UP000566995"/>
    </source>
</evidence>
<dbReference type="Proteomes" id="UP000566995">
    <property type="component" value="Unassembled WGS sequence"/>
</dbReference>
<dbReference type="AlphaFoldDB" id="A0A7W7NZ06"/>
<dbReference type="EMBL" id="JACHLI010000003">
    <property type="protein sequence ID" value="MBB4862253.1"/>
    <property type="molecule type" value="Genomic_DNA"/>
</dbReference>
<reference evidence="1 2" key="1">
    <citation type="submission" date="2020-08" db="EMBL/GenBank/DDBJ databases">
        <title>Functional genomics of gut bacteria from endangered species of beetles.</title>
        <authorList>
            <person name="Carlos-Shanley C."/>
        </authorList>
    </citation>
    <scope>NUCLEOTIDE SEQUENCE [LARGE SCALE GENOMIC DNA]</scope>
    <source>
        <strain evidence="1 2">S00179</strain>
    </source>
</reference>
<organism evidence="1 2">
    <name type="scientific">Pseudomonas nitroreducens</name>
    <dbReference type="NCBI Taxonomy" id="46680"/>
    <lineage>
        <taxon>Bacteria</taxon>
        <taxon>Pseudomonadati</taxon>
        <taxon>Pseudomonadota</taxon>
        <taxon>Gammaproteobacteria</taxon>
        <taxon>Pseudomonadales</taxon>
        <taxon>Pseudomonadaceae</taxon>
        <taxon>Pseudomonas</taxon>
    </lineage>
</organism>
<sequence>MKITPYFFTTQDAEADSCAGIAGEIPEKAISFNCTGAQE</sequence>
<proteinExistence type="predicted"/>
<gene>
    <name evidence="1" type="ORF">HNP46_001091</name>
</gene>